<accession>A0A6N2TZ97</accession>
<dbReference type="SUPFAM" id="SSF46955">
    <property type="entry name" value="Putative DNA-binding domain"/>
    <property type="match status" value="1"/>
</dbReference>
<dbReference type="InterPro" id="IPR000551">
    <property type="entry name" value="MerR-type_HTH_dom"/>
</dbReference>
<dbReference type="InterPro" id="IPR047057">
    <property type="entry name" value="MerR_fam"/>
</dbReference>
<gene>
    <name evidence="3" type="primary">bmrR_3</name>
    <name evidence="3" type="ORF">AULFYP135_01582</name>
</gene>
<dbReference type="GO" id="GO:0003700">
    <property type="term" value="F:DNA-binding transcription factor activity"/>
    <property type="evidence" value="ECO:0007669"/>
    <property type="project" value="InterPro"/>
</dbReference>
<evidence type="ECO:0000313" key="3">
    <source>
        <dbReference type="EMBL" id="VYT08576.1"/>
    </source>
</evidence>
<keyword evidence="1" id="KW-0238">DNA-binding</keyword>
<dbReference type="PANTHER" id="PTHR30204">
    <property type="entry name" value="REDOX-CYCLING DRUG-SENSING TRANSCRIPTIONAL ACTIVATOR SOXR"/>
    <property type="match status" value="1"/>
</dbReference>
<feature type="domain" description="HTH merR-type" evidence="2">
    <location>
        <begin position="7"/>
        <end position="76"/>
    </location>
</feature>
<protein>
    <submittedName>
        <fullName evidence="3">Multidrug-efflux transporter 1 regulator</fullName>
    </submittedName>
</protein>
<sequence>MNQETMRLTTAQFAKLHNVNKRTLHYYDYIGLFFPCHKGENGYRYYDYSQSIDFEYIRMLKEINLSIEEIKDFIHSFDEQKFLETVSRKQKEIDTEIRKLKAVKSVLNQKREHLLLCQQISDMHIEIADLKEEYLLTVPYEFEEDSPIKVFKYIQSVWSPEQYRAGVGSYLSLDKIQAGEFNKYDGLYTVITEHRKKNGFMTKPKGAYLCGYLKGGWGRLPELYRKMLSYADEHKLRLIGYSFERDLTDYTIASEKEYITQIMIKIGNNI</sequence>
<name>A0A6N2TZ97_9FIRM</name>
<dbReference type="Gene3D" id="3.20.80.10">
    <property type="entry name" value="Regulatory factor, effector binding domain"/>
    <property type="match status" value="1"/>
</dbReference>
<evidence type="ECO:0000259" key="2">
    <source>
        <dbReference type="PROSITE" id="PS50937"/>
    </source>
</evidence>
<dbReference type="PROSITE" id="PS50937">
    <property type="entry name" value="HTH_MERR_2"/>
    <property type="match status" value="1"/>
</dbReference>
<dbReference type="InterPro" id="IPR011256">
    <property type="entry name" value="Reg_factor_effector_dom_sf"/>
</dbReference>
<dbReference type="Pfam" id="PF13411">
    <property type="entry name" value="MerR_1"/>
    <property type="match status" value="1"/>
</dbReference>
<evidence type="ECO:0000256" key="1">
    <source>
        <dbReference type="ARBA" id="ARBA00023125"/>
    </source>
</evidence>
<organism evidence="3">
    <name type="scientific">uncultured Anaerotruncus sp</name>
    <dbReference type="NCBI Taxonomy" id="905011"/>
    <lineage>
        <taxon>Bacteria</taxon>
        <taxon>Bacillati</taxon>
        <taxon>Bacillota</taxon>
        <taxon>Clostridia</taxon>
        <taxon>Eubacteriales</taxon>
        <taxon>Oscillospiraceae</taxon>
        <taxon>Anaerotruncus</taxon>
        <taxon>environmental samples</taxon>
    </lineage>
</organism>
<dbReference type="Gene3D" id="1.10.1660.10">
    <property type="match status" value="1"/>
</dbReference>
<dbReference type="AlphaFoldDB" id="A0A6N2TZ97"/>
<dbReference type="EMBL" id="CACRSL010000003">
    <property type="protein sequence ID" value="VYT08576.1"/>
    <property type="molecule type" value="Genomic_DNA"/>
</dbReference>
<dbReference type="SUPFAM" id="SSF55136">
    <property type="entry name" value="Probable bacterial effector-binding domain"/>
    <property type="match status" value="1"/>
</dbReference>
<dbReference type="PANTHER" id="PTHR30204:SF85">
    <property type="entry name" value="MULTIDRUG-EFFLUX TRANSPORTER 2 REGULATOR"/>
    <property type="match status" value="1"/>
</dbReference>
<reference evidence="3" key="1">
    <citation type="submission" date="2019-11" db="EMBL/GenBank/DDBJ databases">
        <authorList>
            <person name="Feng L."/>
        </authorList>
    </citation>
    <scope>NUCLEOTIDE SEQUENCE</scope>
    <source>
        <strain evidence="3">AundefinedLFYP135</strain>
    </source>
</reference>
<dbReference type="InterPro" id="IPR009061">
    <property type="entry name" value="DNA-bd_dom_put_sf"/>
</dbReference>
<dbReference type="GO" id="GO:0003677">
    <property type="term" value="F:DNA binding"/>
    <property type="evidence" value="ECO:0007669"/>
    <property type="project" value="UniProtKB-KW"/>
</dbReference>
<dbReference type="SMART" id="SM00422">
    <property type="entry name" value="HTH_MERR"/>
    <property type="match status" value="1"/>
</dbReference>
<proteinExistence type="predicted"/>